<organism evidence="2 3">
    <name type="scientific">Lihuaxuella thermophila</name>
    <dbReference type="NCBI Taxonomy" id="1173111"/>
    <lineage>
        <taxon>Bacteria</taxon>
        <taxon>Bacillati</taxon>
        <taxon>Bacillota</taxon>
        <taxon>Bacilli</taxon>
        <taxon>Bacillales</taxon>
        <taxon>Thermoactinomycetaceae</taxon>
        <taxon>Lihuaxuella</taxon>
    </lineage>
</organism>
<dbReference type="EMBL" id="FOCQ01000024">
    <property type="protein sequence ID" value="SEN78804.1"/>
    <property type="molecule type" value="Genomic_DNA"/>
</dbReference>
<dbReference type="Proteomes" id="UP000199695">
    <property type="component" value="Unassembled WGS sequence"/>
</dbReference>
<dbReference type="RefSeq" id="WP_089973213.1">
    <property type="nucleotide sequence ID" value="NZ_FOCQ01000024.1"/>
</dbReference>
<dbReference type="SUPFAM" id="SSF53335">
    <property type="entry name" value="S-adenosyl-L-methionine-dependent methyltransferases"/>
    <property type="match status" value="1"/>
</dbReference>
<evidence type="ECO:0000259" key="1">
    <source>
        <dbReference type="Pfam" id="PF08241"/>
    </source>
</evidence>
<dbReference type="AlphaFoldDB" id="A0A1H8JDC2"/>
<keyword evidence="3" id="KW-1185">Reference proteome</keyword>
<dbReference type="GO" id="GO:0032259">
    <property type="term" value="P:methylation"/>
    <property type="evidence" value="ECO:0007669"/>
    <property type="project" value="UniProtKB-KW"/>
</dbReference>
<dbReference type="InterPro" id="IPR013216">
    <property type="entry name" value="Methyltransf_11"/>
</dbReference>
<accession>A0A1H8JDC2</accession>
<dbReference type="Gene3D" id="3.40.50.150">
    <property type="entry name" value="Vaccinia Virus protein VP39"/>
    <property type="match status" value="1"/>
</dbReference>
<reference evidence="2 3" key="1">
    <citation type="submission" date="2016-10" db="EMBL/GenBank/DDBJ databases">
        <authorList>
            <person name="de Groot N.N."/>
        </authorList>
    </citation>
    <scope>NUCLEOTIDE SEQUENCE [LARGE SCALE GENOMIC DNA]</scope>
    <source>
        <strain evidence="2 3">DSM 46701</strain>
    </source>
</reference>
<dbReference type="Pfam" id="PF08241">
    <property type="entry name" value="Methyltransf_11"/>
    <property type="match status" value="1"/>
</dbReference>
<protein>
    <submittedName>
        <fullName evidence="2">Methyltransferase domain-containing protein</fullName>
    </submittedName>
</protein>
<proteinExistence type="predicted"/>
<evidence type="ECO:0000313" key="3">
    <source>
        <dbReference type="Proteomes" id="UP000199695"/>
    </source>
</evidence>
<evidence type="ECO:0000313" key="2">
    <source>
        <dbReference type="EMBL" id="SEN78804.1"/>
    </source>
</evidence>
<keyword evidence="2" id="KW-0489">Methyltransferase</keyword>
<keyword evidence="2" id="KW-0808">Transferase</keyword>
<feature type="domain" description="Methyltransferase type 11" evidence="1">
    <location>
        <begin position="63"/>
        <end position="108"/>
    </location>
</feature>
<name>A0A1H8JDC2_9BACL</name>
<sequence>MRQLIKEFVKICSQDLPISTPIYEFGSLQVPGQEGFGDLRPYFLGMEYVGCDLRPGTGVDRILDLHQIDLPSESVGTVLSMDTLEHVEYPRKAMDEIYRILKPNGVAIVSSVMNFLIHDYPCDYWRFTPQGFESLLKKFDTVIVEHAGDPSFPHTVVGVGIKGRVDENRLDCFKSKLALWKERQWPQYG</sequence>
<dbReference type="OrthoDB" id="9772751at2"/>
<dbReference type="GO" id="GO:0008757">
    <property type="term" value="F:S-adenosylmethionine-dependent methyltransferase activity"/>
    <property type="evidence" value="ECO:0007669"/>
    <property type="project" value="InterPro"/>
</dbReference>
<dbReference type="STRING" id="1173111.SAMN05444955_1246"/>
<gene>
    <name evidence="2" type="ORF">SAMN05444955_1246</name>
</gene>
<dbReference type="InterPro" id="IPR029063">
    <property type="entry name" value="SAM-dependent_MTases_sf"/>
</dbReference>